<evidence type="ECO:0000256" key="7">
    <source>
        <dbReference type="RuleBase" id="RU366058"/>
    </source>
</evidence>
<dbReference type="InterPro" id="IPR015414">
    <property type="entry name" value="TMEM64"/>
</dbReference>
<comment type="subcellular location">
    <subcellularLocation>
        <location evidence="1 7">Cell membrane</location>
        <topology evidence="1 7">Multi-pass membrane protein</topology>
    </subcellularLocation>
</comment>
<evidence type="ECO:0000259" key="8">
    <source>
        <dbReference type="Pfam" id="PF09335"/>
    </source>
</evidence>
<keyword evidence="4 7" id="KW-0812">Transmembrane</keyword>
<sequence>MHPTDDATQAPVTRPARGSVVRLALLGALVLALVLAWATGRVPEVSSLRDRVDEAGAWGPLAFLLGYAALALLPTPKGLMTALGAVLFGFVVGAVLAWGAAMLAALVAFWLSRLLGRDAVDRLVGGRLDRVDALFREHGLVAVVAVRLVPVVPYTAINYAAGLVPLGLGAYLLGTAIGMVPGTIAYAALGAFGTSPERLFVGLAVLVALTVLAALVGRRMLRGGAPRGRSAG</sequence>
<protein>
    <recommendedName>
        <fullName evidence="7">TVP38/TMEM64 family membrane protein</fullName>
    </recommendedName>
</protein>
<evidence type="ECO:0000313" key="9">
    <source>
        <dbReference type="EMBL" id="MDO3397131.1"/>
    </source>
</evidence>
<reference evidence="9" key="1">
    <citation type="submission" date="2023-06" db="EMBL/GenBank/DDBJ databases">
        <title>Genome sequence of Nocardioides sp. SOB44.</title>
        <authorList>
            <person name="Zhang G."/>
        </authorList>
    </citation>
    <scope>NUCLEOTIDE SEQUENCE</scope>
    <source>
        <strain evidence="9">SOB44</strain>
    </source>
</reference>
<keyword evidence="5 7" id="KW-1133">Transmembrane helix</keyword>
<name>A0ABT8TT46_9ACTN</name>
<evidence type="ECO:0000313" key="10">
    <source>
        <dbReference type="Proteomes" id="UP001168363"/>
    </source>
</evidence>
<evidence type="ECO:0000256" key="1">
    <source>
        <dbReference type="ARBA" id="ARBA00004651"/>
    </source>
</evidence>
<evidence type="ECO:0000256" key="6">
    <source>
        <dbReference type="ARBA" id="ARBA00023136"/>
    </source>
</evidence>
<evidence type="ECO:0000256" key="3">
    <source>
        <dbReference type="ARBA" id="ARBA00022475"/>
    </source>
</evidence>
<proteinExistence type="inferred from homology"/>
<feature type="transmembrane region" description="Helical" evidence="7">
    <location>
        <begin position="199"/>
        <end position="217"/>
    </location>
</feature>
<feature type="transmembrane region" description="Helical" evidence="7">
    <location>
        <begin position="168"/>
        <end position="193"/>
    </location>
</feature>
<evidence type="ECO:0000256" key="4">
    <source>
        <dbReference type="ARBA" id="ARBA00022692"/>
    </source>
</evidence>
<comment type="caution">
    <text evidence="9">The sequence shown here is derived from an EMBL/GenBank/DDBJ whole genome shotgun (WGS) entry which is preliminary data.</text>
</comment>
<comment type="similarity">
    <text evidence="2 7">Belongs to the TVP38/TMEM64 family.</text>
</comment>
<feature type="transmembrane region" description="Helical" evidence="7">
    <location>
        <begin position="85"/>
        <end position="111"/>
    </location>
</feature>
<keyword evidence="10" id="KW-1185">Reference proteome</keyword>
<feature type="domain" description="VTT" evidence="8">
    <location>
        <begin position="76"/>
        <end position="191"/>
    </location>
</feature>
<dbReference type="Proteomes" id="UP001168363">
    <property type="component" value="Unassembled WGS sequence"/>
</dbReference>
<dbReference type="PANTHER" id="PTHR12677">
    <property type="entry name" value="GOLGI APPARATUS MEMBRANE PROTEIN TVP38-RELATED"/>
    <property type="match status" value="1"/>
</dbReference>
<dbReference type="EMBL" id="JAULSC010000017">
    <property type="protein sequence ID" value="MDO3397131.1"/>
    <property type="molecule type" value="Genomic_DNA"/>
</dbReference>
<feature type="transmembrane region" description="Helical" evidence="7">
    <location>
        <begin position="55"/>
        <end position="73"/>
    </location>
</feature>
<keyword evidence="6 7" id="KW-0472">Membrane</keyword>
<feature type="transmembrane region" description="Helical" evidence="7">
    <location>
        <begin position="140"/>
        <end position="161"/>
    </location>
</feature>
<organism evidence="9 10">
    <name type="scientific">Nocardioides cremeus</name>
    <dbReference type="NCBI Taxonomy" id="3058044"/>
    <lineage>
        <taxon>Bacteria</taxon>
        <taxon>Bacillati</taxon>
        <taxon>Actinomycetota</taxon>
        <taxon>Actinomycetes</taxon>
        <taxon>Propionibacteriales</taxon>
        <taxon>Nocardioidaceae</taxon>
        <taxon>Nocardioides</taxon>
    </lineage>
</organism>
<gene>
    <name evidence="9" type="ORF">QWJ41_15495</name>
</gene>
<accession>A0ABT8TT46</accession>
<feature type="transmembrane region" description="Helical" evidence="7">
    <location>
        <begin position="20"/>
        <end position="40"/>
    </location>
</feature>
<dbReference type="PANTHER" id="PTHR12677:SF59">
    <property type="entry name" value="GOLGI APPARATUS MEMBRANE PROTEIN TVP38-RELATED"/>
    <property type="match status" value="1"/>
</dbReference>
<dbReference type="InterPro" id="IPR032816">
    <property type="entry name" value="VTT_dom"/>
</dbReference>
<keyword evidence="3 7" id="KW-1003">Cell membrane</keyword>
<evidence type="ECO:0000256" key="5">
    <source>
        <dbReference type="ARBA" id="ARBA00022989"/>
    </source>
</evidence>
<dbReference type="Pfam" id="PF09335">
    <property type="entry name" value="VTT_dom"/>
    <property type="match status" value="1"/>
</dbReference>
<dbReference type="RefSeq" id="WP_302709302.1">
    <property type="nucleotide sequence ID" value="NZ_JAULSC010000017.1"/>
</dbReference>
<evidence type="ECO:0000256" key="2">
    <source>
        <dbReference type="ARBA" id="ARBA00008640"/>
    </source>
</evidence>